<name>A0A848C926_9BACT</name>
<dbReference type="EMBL" id="JABAFY010000011">
    <property type="protein sequence ID" value="NME51792.1"/>
    <property type="molecule type" value="Genomic_DNA"/>
</dbReference>
<accession>A0A848C926</accession>
<dbReference type="SUPFAM" id="SSF49785">
    <property type="entry name" value="Galactose-binding domain-like"/>
    <property type="match status" value="1"/>
</dbReference>
<feature type="region of interest" description="Disordered" evidence="2">
    <location>
        <begin position="639"/>
        <end position="668"/>
    </location>
</feature>
<dbReference type="NCBIfam" id="TIGR00976">
    <property type="entry name" value="CocE_NonD"/>
    <property type="match status" value="1"/>
</dbReference>
<reference evidence="5 6" key="1">
    <citation type="submission" date="2020-04" db="EMBL/GenBank/DDBJ databases">
        <authorList>
            <person name="Hitch T.C.A."/>
            <person name="Wylensek D."/>
            <person name="Clavel T."/>
        </authorList>
    </citation>
    <scope>NUCLEOTIDE SEQUENCE [LARGE SCALE GENOMIC DNA]</scope>
    <source>
        <strain evidence="5 6">PG-251-APC-1</strain>
    </source>
</reference>
<dbReference type="AlphaFoldDB" id="A0A848C926"/>
<evidence type="ECO:0000313" key="6">
    <source>
        <dbReference type="Proteomes" id="UP000522333"/>
    </source>
</evidence>
<feature type="signal peptide" evidence="3">
    <location>
        <begin position="1"/>
        <end position="32"/>
    </location>
</feature>
<dbReference type="PANTHER" id="PTHR43056:SF10">
    <property type="entry name" value="COCE_NOND FAMILY, PUTATIVE (AFU_ORTHOLOGUE AFUA_7G00600)-RELATED"/>
    <property type="match status" value="1"/>
</dbReference>
<feature type="chain" id="PRO_5032934852" evidence="3">
    <location>
        <begin position="33"/>
        <end position="668"/>
    </location>
</feature>
<dbReference type="Proteomes" id="UP000522333">
    <property type="component" value="Unassembled WGS sequence"/>
</dbReference>
<dbReference type="Gene3D" id="2.60.120.260">
    <property type="entry name" value="Galactose-binding domain-like"/>
    <property type="match status" value="1"/>
</dbReference>
<dbReference type="SMART" id="SM00939">
    <property type="entry name" value="PepX_C"/>
    <property type="match status" value="1"/>
</dbReference>
<proteinExistence type="predicted"/>
<dbReference type="InterPro" id="IPR008979">
    <property type="entry name" value="Galactose-bd-like_sf"/>
</dbReference>
<sequence length="668" mass="73661">MMDTYILLHRFPGKISLVLFLLSLLWPGIAVAASGNPAAVDGEPSRPCYAMVVEYDVPVTLRDGTTVAVDIYRPKASGRFPVLLEGSAYDKRCSTDIRMSTHTFFVPRGYVVIIWNVRGRFKSGGSFDMAALPGNDGWDMVEWAARQPWSNGKIGLVGKSYSGQILLHTAAARPPHLVCAMSALTGSDAWQWYYRGGAMEFGFSLYWGTVILGWDLAEKTLGNTPALQRWKNLLEMYLADQQTFADVIPLLDFKPAQIAPGVNLFATWASHPTADAYWKRLSPSSYFSRIEIPILHIGGWYDIFLDGTLNAFQELRQRAGAPLARRNQRLLLGPWHHSVPSYHGTRIGSVDYGPGLNQPGFNMMRLAFADYWLKDTRTPLYREDAPVSVFTMGRNCWRTAPSWPPAEAEPQVWYFHASARRKGESLNDGALSQAGPAPAAPPQTYLYDPMNPTPTRGGSGLLLFPFGPDSLVDYGQQEQGPVDKRSLTFTSGPLVHDLLVSGAVSAHLSASSSAVDTDWVVRLCDVFPDGRSLNVVEGIQRARFRESASAPSLLQPGHIYDYTVRMSATEYLFRAGHRLRITVGSSSYPRWSRNLNVAAFPEQAVEWTVARNAIHVDAAHPSWVELPILSADAVACRHGKDAAPSGERGALPMEAMPCPKPGGSEYPR</sequence>
<keyword evidence="1 5" id="KW-0378">Hydrolase</keyword>
<dbReference type="Gene3D" id="3.40.50.1820">
    <property type="entry name" value="alpha/beta hydrolase"/>
    <property type="match status" value="1"/>
</dbReference>
<dbReference type="Pfam" id="PF08530">
    <property type="entry name" value="PepX_C"/>
    <property type="match status" value="1"/>
</dbReference>
<dbReference type="SUPFAM" id="SSF53474">
    <property type="entry name" value="alpha/beta-Hydrolases"/>
    <property type="match status" value="1"/>
</dbReference>
<dbReference type="InterPro" id="IPR029058">
    <property type="entry name" value="AB_hydrolase_fold"/>
</dbReference>
<dbReference type="RefSeq" id="WP_168935231.1">
    <property type="nucleotide sequence ID" value="NZ_CAMDEI010000042.1"/>
</dbReference>
<protein>
    <submittedName>
        <fullName evidence="5">CocE/NonD family hydrolase</fullName>
    </submittedName>
</protein>
<evidence type="ECO:0000313" key="5">
    <source>
        <dbReference type="EMBL" id="NME51792.1"/>
    </source>
</evidence>
<dbReference type="GO" id="GO:0008239">
    <property type="term" value="F:dipeptidyl-peptidase activity"/>
    <property type="evidence" value="ECO:0007669"/>
    <property type="project" value="InterPro"/>
</dbReference>
<keyword evidence="3" id="KW-0732">Signal</keyword>
<evidence type="ECO:0000256" key="2">
    <source>
        <dbReference type="SAM" id="MobiDB-lite"/>
    </source>
</evidence>
<evidence type="ECO:0000256" key="1">
    <source>
        <dbReference type="ARBA" id="ARBA00022801"/>
    </source>
</evidence>
<comment type="caution">
    <text evidence="5">The sequence shown here is derived from an EMBL/GenBank/DDBJ whole genome shotgun (WGS) entry which is preliminary data.</text>
</comment>
<evidence type="ECO:0000259" key="4">
    <source>
        <dbReference type="SMART" id="SM00939"/>
    </source>
</evidence>
<feature type="domain" description="Xaa-Pro dipeptidyl-peptidase C-terminal" evidence="4">
    <location>
        <begin position="366"/>
        <end position="625"/>
    </location>
</feature>
<evidence type="ECO:0000256" key="3">
    <source>
        <dbReference type="SAM" id="SignalP"/>
    </source>
</evidence>
<dbReference type="Pfam" id="PF02129">
    <property type="entry name" value="Peptidase_S15"/>
    <property type="match status" value="1"/>
</dbReference>
<dbReference type="InterPro" id="IPR050585">
    <property type="entry name" value="Xaa-Pro_dipeptidyl-ppase/CocE"/>
</dbReference>
<dbReference type="InterPro" id="IPR000383">
    <property type="entry name" value="Xaa-Pro-like_dom"/>
</dbReference>
<dbReference type="InterPro" id="IPR005674">
    <property type="entry name" value="CocE/Ser_esterase"/>
</dbReference>
<dbReference type="Gene3D" id="1.10.3020.10">
    <property type="entry name" value="alpha-amino acid ester hydrolase ( Helical cap domain)"/>
    <property type="match status" value="1"/>
</dbReference>
<gene>
    <name evidence="5" type="ORF">HF854_04455</name>
</gene>
<dbReference type="InterPro" id="IPR013736">
    <property type="entry name" value="Xaa-Pro_dipept_C"/>
</dbReference>
<organism evidence="5 6">
    <name type="scientific">Desulfovibrio piger</name>
    <dbReference type="NCBI Taxonomy" id="901"/>
    <lineage>
        <taxon>Bacteria</taxon>
        <taxon>Pseudomonadati</taxon>
        <taxon>Thermodesulfobacteriota</taxon>
        <taxon>Desulfovibrionia</taxon>
        <taxon>Desulfovibrionales</taxon>
        <taxon>Desulfovibrionaceae</taxon>
        <taxon>Desulfovibrio</taxon>
    </lineage>
</organism>
<dbReference type="PANTHER" id="PTHR43056">
    <property type="entry name" value="PEPTIDASE S9 PROLYL OLIGOPEPTIDASE"/>
    <property type="match status" value="1"/>
</dbReference>